<sequence length="107" mass="11887">MVNPLLLLMLSTTPVFQDPTLPLEVVMPDIRSSSPLTDVARPQHRLQAVLHGGKEAGAIIDGRLYRQGDRVGSYRLARIGRRQVTLEAQGESLELRLFSPLTLQDMP</sequence>
<dbReference type="Proteomes" id="UP000242231">
    <property type="component" value="Unassembled WGS sequence"/>
</dbReference>
<name>A0A2P5TR80_9GAMM</name>
<evidence type="ECO:0000313" key="1">
    <source>
        <dbReference type="EMBL" id="PPL18292.1"/>
    </source>
</evidence>
<organism evidence="1 2">
    <name type="scientific">Oceanisphaera arctica</name>
    <dbReference type="NCBI Taxonomy" id="641510"/>
    <lineage>
        <taxon>Bacteria</taxon>
        <taxon>Pseudomonadati</taxon>
        <taxon>Pseudomonadota</taxon>
        <taxon>Gammaproteobacteria</taxon>
        <taxon>Aeromonadales</taxon>
        <taxon>Aeromonadaceae</taxon>
        <taxon>Oceanisphaera</taxon>
    </lineage>
</organism>
<comment type="caution">
    <text evidence="1">The sequence shown here is derived from an EMBL/GenBank/DDBJ whole genome shotgun (WGS) entry which is preliminary data.</text>
</comment>
<evidence type="ECO:0000313" key="2">
    <source>
        <dbReference type="Proteomes" id="UP000242231"/>
    </source>
</evidence>
<dbReference type="EMBL" id="MPZM01000002">
    <property type="protein sequence ID" value="PPL18292.1"/>
    <property type="molecule type" value="Genomic_DNA"/>
</dbReference>
<gene>
    <name evidence="1" type="ORF">UN63_01925</name>
</gene>
<dbReference type="RefSeq" id="WP_104485102.1">
    <property type="nucleotide sequence ID" value="NZ_BMYB01000006.1"/>
</dbReference>
<reference evidence="2" key="1">
    <citation type="submission" date="2016-11" db="EMBL/GenBank/DDBJ databases">
        <authorList>
            <person name="Sisinthy S."/>
            <person name="Ara S."/>
            <person name="Gundlapally S.R."/>
        </authorList>
    </citation>
    <scope>NUCLEOTIDE SEQUENCE [LARGE SCALE GENOMIC DNA]</scope>
    <source>
        <strain evidence="2">V1-41</strain>
    </source>
</reference>
<evidence type="ECO:0008006" key="3">
    <source>
        <dbReference type="Google" id="ProtNLM"/>
    </source>
</evidence>
<proteinExistence type="predicted"/>
<accession>A0A2P5TR80</accession>
<protein>
    <recommendedName>
        <fullName evidence="3">MSHA biogenesis protein MshK</fullName>
    </recommendedName>
</protein>
<dbReference type="OrthoDB" id="5600737at2"/>
<dbReference type="AlphaFoldDB" id="A0A2P5TR80"/>
<keyword evidence="2" id="KW-1185">Reference proteome</keyword>